<protein>
    <recommendedName>
        <fullName evidence="7">Endoribonuclease YoeB</fullName>
    </recommendedName>
    <alternativeName>
        <fullName evidence="6">Putative mRNA interferase YoeB</fullName>
    </alternativeName>
</protein>
<dbReference type="Proteomes" id="UP000531659">
    <property type="component" value="Unassembled WGS sequence"/>
</dbReference>
<name>A0A7Y3WUE0_9CLOT</name>
<sequence>MKKLWAYEALNDYVDWQSHDKKTLKKINQLLKDIDCNGYTGIGKPEPLKYDLQGFWSRKIDGENRLVYRIEDEQIEIAQCKTHYEK</sequence>
<dbReference type="GO" id="GO:0045892">
    <property type="term" value="P:negative regulation of DNA-templated transcription"/>
    <property type="evidence" value="ECO:0007669"/>
    <property type="project" value="TreeGrafter"/>
</dbReference>
<evidence type="ECO:0000313" key="8">
    <source>
        <dbReference type="EMBL" id="NNU78076.1"/>
    </source>
</evidence>
<dbReference type="Gene3D" id="3.30.2310.20">
    <property type="entry name" value="RelE-like"/>
    <property type="match status" value="1"/>
</dbReference>
<dbReference type="PANTHER" id="PTHR38039:SF1">
    <property type="entry name" value="TOXIN YOEB"/>
    <property type="match status" value="1"/>
</dbReference>
<dbReference type="AlphaFoldDB" id="A0A7Y3WUE0"/>
<keyword evidence="3" id="KW-0540">Nuclease</keyword>
<dbReference type="Pfam" id="PF06769">
    <property type="entry name" value="YoeB_toxin"/>
    <property type="match status" value="1"/>
</dbReference>
<evidence type="ECO:0000313" key="9">
    <source>
        <dbReference type="Proteomes" id="UP000531659"/>
    </source>
</evidence>
<evidence type="ECO:0000256" key="2">
    <source>
        <dbReference type="ARBA" id="ARBA00022649"/>
    </source>
</evidence>
<organism evidence="8 9">
    <name type="scientific">Clostridium estertheticum</name>
    <dbReference type="NCBI Taxonomy" id="238834"/>
    <lineage>
        <taxon>Bacteria</taxon>
        <taxon>Bacillati</taxon>
        <taxon>Bacillota</taxon>
        <taxon>Clostridia</taxon>
        <taxon>Eubacteriales</taxon>
        <taxon>Clostridiaceae</taxon>
        <taxon>Clostridium</taxon>
    </lineage>
</organism>
<evidence type="ECO:0000256" key="5">
    <source>
        <dbReference type="ARBA" id="ARBA00022801"/>
    </source>
</evidence>
<dbReference type="GO" id="GO:0004519">
    <property type="term" value="F:endonuclease activity"/>
    <property type="evidence" value="ECO:0007669"/>
    <property type="project" value="UniProtKB-KW"/>
</dbReference>
<dbReference type="GO" id="GO:0006401">
    <property type="term" value="P:RNA catabolic process"/>
    <property type="evidence" value="ECO:0007669"/>
    <property type="project" value="InterPro"/>
</dbReference>
<comment type="similarity">
    <text evidence="1">Belongs to the YoeB family.</text>
</comment>
<dbReference type="RefSeq" id="WP_171298662.1">
    <property type="nucleotide sequence ID" value="NZ_CP087099.1"/>
</dbReference>
<evidence type="ECO:0000256" key="3">
    <source>
        <dbReference type="ARBA" id="ARBA00022722"/>
    </source>
</evidence>
<keyword evidence="2" id="KW-1277">Toxin-antitoxin system</keyword>
<proteinExistence type="inferred from homology"/>
<evidence type="ECO:0000256" key="6">
    <source>
        <dbReference type="ARBA" id="ARBA00030388"/>
    </source>
</evidence>
<dbReference type="InterPro" id="IPR009614">
    <property type="entry name" value="YoeB_toxin"/>
</dbReference>
<dbReference type="NCBIfam" id="TIGR02116">
    <property type="entry name" value="toxin_Txe_YoeB"/>
    <property type="match status" value="1"/>
</dbReference>
<reference evidence="8 9" key="1">
    <citation type="submission" date="2020-05" db="EMBL/GenBank/DDBJ databases">
        <title>Complete genome of Clostridium estertheticum subspecies estertheticum, isolated from Vacuum packed lamb meat from New Zealand imported to Switzerland.</title>
        <authorList>
            <person name="Wambui J."/>
            <person name="Stevens M.J.A."/>
            <person name="Stephan R."/>
        </authorList>
    </citation>
    <scope>NUCLEOTIDE SEQUENCE [LARGE SCALE GENOMIC DNA]</scope>
    <source>
        <strain evidence="8 9">CEST001</strain>
    </source>
</reference>
<accession>A0A7Y3WUE0</accession>
<dbReference type="SUPFAM" id="SSF143011">
    <property type="entry name" value="RelE-like"/>
    <property type="match status" value="1"/>
</dbReference>
<comment type="caution">
    <text evidence="8">The sequence shown here is derived from an EMBL/GenBank/DDBJ whole genome shotgun (WGS) entry which is preliminary data.</text>
</comment>
<gene>
    <name evidence="8" type="ORF">HLQ16_19375</name>
</gene>
<dbReference type="PANTHER" id="PTHR38039">
    <property type="entry name" value="TOXIN YOEB"/>
    <property type="match status" value="1"/>
</dbReference>
<evidence type="ECO:0000256" key="4">
    <source>
        <dbReference type="ARBA" id="ARBA00022759"/>
    </source>
</evidence>
<dbReference type="GO" id="GO:0016787">
    <property type="term" value="F:hydrolase activity"/>
    <property type="evidence" value="ECO:0007669"/>
    <property type="project" value="UniProtKB-KW"/>
</dbReference>
<keyword evidence="5" id="KW-0378">Hydrolase</keyword>
<evidence type="ECO:0000256" key="7">
    <source>
        <dbReference type="ARBA" id="ARBA00050056"/>
    </source>
</evidence>
<dbReference type="InterPro" id="IPR035093">
    <property type="entry name" value="RelE/ParE_toxin_dom_sf"/>
</dbReference>
<dbReference type="EMBL" id="JABEYB010000018">
    <property type="protein sequence ID" value="NNU78076.1"/>
    <property type="molecule type" value="Genomic_DNA"/>
</dbReference>
<evidence type="ECO:0000256" key="1">
    <source>
        <dbReference type="ARBA" id="ARBA00008172"/>
    </source>
</evidence>
<keyword evidence="4" id="KW-0255">Endonuclease</keyword>